<dbReference type="PRINTS" id="PR00598">
    <property type="entry name" value="HTHMARR"/>
</dbReference>
<dbReference type="AlphaFoldDB" id="A0A291QWB4"/>
<dbReference type="PANTHER" id="PTHR33164:SF43">
    <property type="entry name" value="HTH-TYPE TRANSCRIPTIONAL REPRESSOR YETL"/>
    <property type="match status" value="1"/>
</dbReference>
<protein>
    <submittedName>
        <fullName evidence="2">MarR family transcriptional regulator</fullName>
    </submittedName>
</protein>
<dbReference type="KEGG" id="cbae:COR50_13770"/>
<sequence length="145" mass="16597">MAVEKTSDILFNTIDVTMKKYRQLIQQSLVAHNVDITIDQWMVLNAFNDAPDATQQQIANTINKDYASVTRMIELLVQKKLLKRTAHATDRRRFNLAITNQAANLLKELQPVMKANRKVALKGIKSQDVEHLNNLLIKIINNCEQ</sequence>
<dbReference type="GO" id="GO:0006950">
    <property type="term" value="P:response to stress"/>
    <property type="evidence" value="ECO:0007669"/>
    <property type="project" value="TreeGrafter"/>
</dbReference>
<gene>
    <name evidence="2" type="ORF">COR50_13770</name>
</gene>
<keyword evidence="3" id="KW-1185">Reference proteome</keyword>
<dbReference type="Pfam" id="PF12802">
    <property type="entry name" value="MarR_2"/>
    <property type="match status" value="1"/>
</dbReference>
<dbReference type="InterPro" id="IPR036390">
    <property type="entry name" value="WH_DNA-bd_sf"/>
</dbReference>
<dbReference type="OrthoDB" id="5327581at2"/>
<dbReference type="InterPro" id="IPR000835">
    <property type="entry name" value="HTH_MarR-typ"/>
</dbReference>
<evidence type="ECO:0000313" key="3">
    <source>
        <dbReference type="Proteomes" id="UP000220133"/>
    </source>
</evidence>
<dbReference type="InterPro" id="IPR036388">
    <property type="entry name" value="WH-like_DNA-bd_sf"/>
</dbReference>
<dbReference type="Proteomes" id="UP000220133">
    <property type="component" value="Chromosome"/>
</dbReference>
<organism evidence="2 3">
    <name type="scientific">Chitinophaga caeni</name>
    <dbReference type="NCBI Taxonomy" id="2029983"/>
    <lineage>
        <taxon>Bacteria</taxon>
        <taxon>Pseudomonadati</taxon>
        <taxon>Bacteroidota</taxon>
        <taxon>Chitinophagia</taxon>
        <taxon>Chitinophagales</taxon>
        <taxon>Chitinophagaceae</taxon>
        <taxon>Chitinophaga</taxon>
    </lineage>
</organism>
<dbReference type="SMART" id="SM00347">
    <property type="entry name" value="HTH_MARR"/>
    <property type="match status" value="1"/>
</dbReference>
<evidence type="ECO:0000313" key="2">
    <source>
        <dbReference type="EMBL" id="ATL48144.1"/>
    </source>
</evidence>
<feature type="domain" description="HTH marR-type" evidence="1">
    <location>
        <begin position="7"/>
        <end position="141"/>
    </location>
</feature>
<accession>A0A291QWB4</accession>
<dbReference type="InterPro" id="IPR039422">
    <property type="entry name" value="MarR/SlyA-like"/>
</dbReference>
<dbReference type="Gene3D" id="1.10.10.10">
    <property type="entry name" value="Winged helix-like DNA-binding domain superfamily/Winged helix DNA-binding domain"/>
    <property type="match status" value="1"/>
</dbReference>
<dbReference type="RefSeq" id="WP_098194521.1">
    <property type="nucleotide sequence ID" value="NZ_CP023777.1"/>
</dbReference>
<name>A0A291QWB4_9BACT</name>
<proteinExistence type="predicted"/>
<reference evidence="2 3" key="1">
    <citation type="submission" date="2017-10" db="EMBL/GenBank/DDBJ databases">
        <title>Paenichitinophaga pekingensis gen. nov., sp. nov., isolated from activated sludge.</title>
        <authorList>
            <person name="Jin D."/>
            <person name="Kong X."/>
            <person name="Deng Y."/>
            <person name="Bai Z."/>
        </authorList>
    </citation>
    <scope>NUCLEOTIDE SEQUENCE [LARGE SCALE GENOMIC DNA]</scope>
    <source>
        <strain evidence="2 3">13</strain>
    </source>
</reference>
<dbReference type="SUPFAM" id="SSF46785">
    <property type="entry name" value="Winged helix' DNA-binding domain"/>
    <property type="match status" value="1"/>
</dbReference>
<evidence type="ECO:0000259" key="1">
    <source>
        <dbReference type="PROSITE" id="PS50995"/>
    </source>
</evidence>
<dbReference type="EMBL" id="CP023777">
    <property type="protein sequence ID" value="ATL48144.1"/>
    <property type="molecule type" value="Genomic_DNA"/>
</dbReference>
<dbReference type="PANTHER" id="PTHR33164">
    <property type="entry name" value="TRANSCRIPTIONAL REGULATOR, MARR FAMILY"/>
    <property type="match status" value="1"/>
</dbReference>
<dbReference type="PROSITE" id="PS50995">
    <property type="entry name" value="HTH_MARR_2"/>
    <property type="match status" value="1"/>
</dbReference>
<dbReference type="GO" id="GO:0003700">
    <property type="term" value="F:DNA-binding transcription factor activity"/>
    <property type="evidence" value="ECO:0007669"/>
    <property type="project" value="InterPro"/>
</dbReference>